<dbReference type="OrthoDB" id="6194834at2"/>
<keyword evidence="2" id="KW-1185">Reference proteome</keyword>
<dbReference type="AlphaFoldDB" id="A0A0M2STV5"/>
<accession>A0A0M2STV5</accession>
<evidence type="ECO:0000313" key="1">
    <source>
        <dbReference type="EMBL" id="KKK36070.1"/>
    </source>
</evidence>
<dbReference type="PATRIC" id="fig|1408103.3.peg.4697"/>
<name>A0A0M2STV5_9BACI</name>
<protein>
    <submittedName>
        <fullName evidence="1">Uncharacterized protein</fullName>
    </submittedName>
</protein>
<reference evidence="1 2" key="1">
    <citation type="submission" date="2015-04" db="EMBL/GenBank/DDBJ databases">
        <title>Taxonomic description and genome sequence of Bacillus campisalis sp. nov., a novel member of the genus Bacillus isolated from solar saltern.</title>
        <authorList>
            <person name="Mathan Kumar R."/>
            <person name="Kaur G."/>
            <person name="Kumar A."/>
            <person name="Singh N.K."/>
            <person name="Kaur N."/>
            <person name="Kumar N."/>
            <person name="Mayilraj S."/>
        </authorList>
    </citation>
    <scope>NUCLEOTIDE SEQUENCE [LARGE SCALE GENOMIC DNA]</scope>
    <source>
        <strain evidence="1 2">SA2-6</strain>
    </source>
</reference>
<proteinExistence type="predicted"/>
<evidence type="ECO:0000313" key="2">
    <source>
        <dbReference type="Proteomes" id="UP000034166"/>
    </source>
</evidence>
<organism evidence="1 2">
    <name type="scientific">Mesobacillus campisalis</name>
    <dbReference type="NCBI Taxonomy" id="1408103"/>
    <lineage>
        <taxon>Bacteria</taxon>
        <taxon>Bacillati</taxon>
        <taxon>Bacillota</taxon>
        <taxon>Bacilli</taxon>
        <taxon>Bacillales</taxon>
        <taxon>Bacillaceae</taxon>
        <taxon>Mesobacillus</taxon>
    </lineage>
</organism>
<dbReference type="RefSeq" id="WP_046525771.1">
    <property type="nucleotide sequence ID" value="NZ_LAYY01000044.1"/>
</dbReference>
<dbReference type="Proteomes" id="UP000034166">
    <property type="component" value="Unassembled WGS sequence"/>
</dbReference>
<gene>
    <name evidence="1" type="ORF">WQ57_21360</name>
</gene>
<sequence>MKKVGMILCLFIAVIAVFAFVNKFHYPSLPIDDTSAKEAIDILKESENKIAEIAVEGDSIWYITRSGNKGISVADENIKQMIGSNGWEFKEKDGAGLFFEKDGRRLIATTQMWTENYVLVKIPSNFK</sequence>
<comment type="caution">
    <text evidence="1">The sequence shown here is derived from an EMBL/GenBank/DDBJ whole genome shotgun (WGS) entry which is preliminary data.</text>
</comment>
<dbReference type="EMBL" id="LAYY01000044">
    <property type="protein sequence ID" value="KKK36070.1"/>
    <property type="molecule type" value="Genomic_DNA"/>
</dbReference>